<name>A0A8C9V5B7_SCLFO</name>
<evidence type="ECO:0000259" key="43">
    <source>
        <dbReference type="SMART" id="SM00460"/>
    </source>
</evidence>
<evidence type="ECO:0000256" key="13">
    <source>
        <dbReference type="ARBA" id="ARBA00022670"/>
    </source>
</evidence>
<evidence type="ECO:0000256" key="32">
    <source>
        <dbReference type="ARBA" id="ARBA00042105"/>
    </source>
</evidence>
<dbReference type="InterPro" id="IPR008958">
    <property type="entry name" value="Transglutaminase_C"/>
</dbReference>
<feature type="binding site" evidence="42">
    <location>
        <position position="446"/>
    </location>
    <ligand>
        <name>Ca(2+)</name>
        <dbReference type="ChEBI" id="CHEBI:29108"/>
    </ligand>
</feature>
<keyword evidence="16" id="KW-0547">Nucleotide-binding</keyword>
<organism evidence="44 45">
    <name type="scientific">Scleropages formosus</name>
    <name type="common">Asian bonytongue</name>
    <name type="synonym">Osteoglossum formosum</name>
    <dbReference type="NCBI Taxonomy" id="113540"/>
    <lineage>
        <taxon>Eukaryota</taxon>
        <taxon>Metazoa</taxon>
        <taxon>Chordata</taxon>
        <taxon>Craniata</taxon>
        <taxon>Vertebrata</taxon>
        <taxon>Euteleostomi</taxon>
        <taxon>Actinopterygii</taxon>
        <taxon>Neopterygii</taxon>
        <taxon>Teleostei</taxon>
        <taxon>Osteoglossocephala</taxon>
        <taxon>Osteoglossomorpha</taxon>
        <taxon>Osteoglossiformes</taxon>
        <taxon>Osteoglossidae</taxon>
        <taxon>Scleropages</taxon>
    </lineage>
</organism>
<evidence type="ECO:0000256" key="24">
    <source>
        <dbReference type="ARBA" id="ARBA00024222"/>
    </source>
</evidence>
<dbReference type="Ensembl" id="ENSSFOT00015023671.2">
    <property type="protein sequence ID" value="ENSSFOP00015023415.2"/>
    <property type="gene ID" value="ENSSFOG00015014823.2"/>
</dbReference>
<feature type="active site" evidence="41">
    <location>
        <position position="334"/>
    </location>
</feature>
<dbReference type="SUPFAM" id="SSF54001">
    <property type="entry name" value="Cysteine proteinases"/>
    <property type="match status" value="1"/>
</dbReference>
<dbReference type="InterPro" id="IPR023608">
    <property type="entry name" value="Transglutaminase_animal"/>
</dbReference>
<evidence type="ECO:0000256" key="15">
    <source>
        <dbReference type="ARBA" id="ARBA00022723"/>
    </source>
</evidence>
<evidence type="ECO:0000256" key="28">
    <source>
        <dbReference type="ARBA" id="ARBA00040561"/>
    </source>
</evidence>
<evidence type="ECO:0000256" key="2">
    <source>
        <dbReference type="ARBA" id="ARBA00004173"/>
    </source>
</evidence>
<dbReference type="AlphaFoldDB" id="A0A8C9V5B7"/>
<evidence type="ECO:0000256" key="19">
    <source>
        <dbReference type="ARBA" id="ARBA00023128"/>
    </source>
</evidence>
<dbReference type="InterPro" id="IPR014756">
    <property type="entry name" value="Ig_E-set"/>
</dbReference>
<evidence type="ECO:0000256" key="11">
    <source>
        <dbReference type="ARBA" id="ARBA00022525"/>
    </source>
</evidence>
<evidence type="ECO:0000256" key="33">
    <source>
        <dbReference type="ARBA" id="ARBA00042239"/>
    </source>
</evidence>
<keyword evidence="21" id="KW-0472">Membrane</keyword>
<dbReference type="InterPro" id="IPR013783">
    <property type="entry name" value="Ig-like_fold"/>
</dbReference>
<protein>
    <recommendedName>
        <fullName evidence="28">Protein-glutamine gamma-glutamyltransferase 2</fullName>
        <ecNumber evidence="24">2.3.2.13</ecNumber>
        <ecNumber evidence="27">3.5.1.44</ecNumber>
    </recommendedName>
    <alternativeName>
        <fullName evidence="31">Isopeptidase TGM2</fullName>
    </alternativeName>
    <alternativeName>
        <fullName evidence="33">Protein-glutamine deamidase TGM2</fullName>
    </alternativeName>
    <alternativeName>
        <fullName evidence="32">Protein-glutamine dopaminyltransferase TGM2</fullName>
    </alternativeName>
    <alternativeName>
        <fullName evidence="35">Protein-glutamine histaminyltransferase TGM2</fullName>
    </alternativeName>
    <alternativeName>
        <fullName evidence="36">Protein-glutamine noradrenalinyltransferase TGM2</fullName>
    </alternativeName>
    <alternativeName>
        <fullName evidence="34">Protein-glutamine serotonyltransferase TGM2</fullName>
    </alternativeName>
    <alternativeName>
        <fullName evidence="30">Tissue transglutaminase</fullName>
    </alternativeName>
    <alternativeName>
        <fullName evidence="29">Transglutaminase-2</fullName>
    </alternativeName>
</protein>
<dbReference type="GO" id="GO:0005525">
    <property type="term" value="F:GTP binding"/>
    <property type="evidence" value="ECO:0007669"/>
    <property type="project" value="UniProtKB-KW"/>
</dbReference>
<feature type="binding site" evidence="42">
    <location>
        <position position="399"/>
    </location>
    <ligand>
        <name>Ca(2+)</name>
        <dbReference type="ChEBI" id="CHEBI:29108"/>
    </ligand>
</feature>
<dbReference type="FunFam" id="2.60.40.10:FF:000278">
    <property type="entry name" value="Protein-glutamine gamma-glutamyltransferase 2"/>
    <property type="match status" value="1"/>
</dbReference>
<dbReference type="InterPro" id="IPR050779">
    <property type="entry name" value="Transglutaminase"/>
</dbReference>
<sequence length="691" mass="77158">MNTEPIVSTLRIARCDLEYKRNNTNHHTQLNGVNRLIVRRGWPFTITLHCGESTFQLGVTTLGFIAKTGPCSSKEKGTKAVFKLSESISELHWSTAVCDISGDKVSLSICSPPDAPIGLYSLTLIQAGKVGLGTFVLLFNPWCPNDAVYLESEEQRNEYVLSQDGLIYRGTPKYIVEKPWKFGQFEPGILDICLRILNENRKYLKNPADDCSARRSAVYVTRVLSALINCNDDKGVLQGRWSNNYSGGKEPGYWSDSVEILHLWNSTSCMKVCYGQCWVFAAVACTVSRALGIPCRVVTNFESAHDTNSNLKIEKYFDENGHSLGGSDSVWNFHVWVESWMSRPDLEPGYDGWQASDPTPQERSEGVFCCGPVPLKAIKEGELTIKYDAPFLFAEVNADVVNYVKHNNGSQSIIGTSSTTVGQKISTKSVGSDVREDITHLYKYPEGSKEERQVFQKASHHNKLQKIGAEPRLRIKISVSKDMKRGKDFYVFTDVVNKTPVSKLCQLKFYAQAVSYNGKLRDSIEQKETSFDIAPNGEKRTSLRLKYHQYCESTALDNMILLVALITDCSTKEYFGATRTIVLENPEIQIKILDDPKVNQPLTAEISMQNPLPETLENCSFSFEGTNLIAGKTIQRYSTVTGPGEDAKVTVCFIPNSPGMRKLLVDFSSDKLCNIKGFKNILVRCEQNAAA</sequence>
<dbReference type="SMART" id="SM00460">
    <property type="entry name" value="TGc"/>
    <property type="match status" value="1"/>
</dbReference>
<keyword evidence="13" id="KW-0645">Protease</keyword>
<dbReference type="InterPro" id="IPR013808">
    <property type="entry name" value="Transglutaminase_AS"/>
</dbReference>
<evidence type="ECO:0000256" key="29">
    <source>
        <dbReference type="ARBA" id="ARBA00041650"/>
    </source>
</evidence>
<feature type="binding site" evidence="42">
    <location>
        <position position="451"/>
    </location>
    <ligand>
        <name>Ca(2+)</name>
        <dbReference type="ChEBI" id="CHEBI:29108"/>
    </ligand>
</feature>
<dbReference type="GO" id="GO:0007399">
    <property type="term" value="P:nervous system development"/>
    <property type="evidence" value="ECO:0007669"/>
    <property type="project" value="UniProtKB-ARBA"/>
</dbReference>
<evidence type="ECO:0000256" key="3">
    <source>
        <dbReference type="ARBA" id="ARBA00004236"/>
    </source>
</evidence>
<dbReference type="Gene3D" id="2.60.40.10">
    <property type="entry name" value="Immunoglobulins"/>
    <property type="match status" value="3"/>
</dbReference>
<reference evidence="44" key="2">
    <citation type="submission" date="2025-08" db="UniProtKB">
        <authorList>
            <consortium name="Ensembl"/>
        </authorList>
    </citation>
    <scope>IDENTIFICATION</scope>
</reference>
<evidence type="ECO:0000256" key="20">
    <source>
        <dbReference type="ARBA" id="ARBA00023134"/>
    </source>
</evidence>
<dbReference type="GO" id="GO:0003810">
    <property type="term" value="F:protein-glutamine gamma-glutamyltransferase activity"/>
    <property type="evidence" value="ECO:0007669"/>
    <property type="project" value="UniProtKB-EC"/>
</dbReference>
<evidence type="ECO:0000256" key="12">
    <source>
        <dbReference type="ARBA" id="ARBA00022530"/>
    </source>
</evidence>
<evidence type="ECO:0000256" key="6">
    <source>
        <dbReference type="ARBA" id="ARBA00004514"/>
    </source>
</evidence>
<evidence type="ECO:0000256" key="27">
    <source>
        <dbReference type="ARBA" id="ARBA00039019"/>
    </source>
</evidence>
<comment type="similarity">
    <text evidence="7">Belongs to the transglutaminase superfamily. Transglutaminase family.</text>
</comment>
<evidence type="ECO:0000256" key="16">
    <source>
        <dbReference type="ARBA" id="ARBA00022741"/>
    </source>
</evidence>
<comment type="catalytic activity">
    <reaction evidence="26">
        <text>L-glutaminyl-[protein] + L-lysyl-[protein] = [protein]-L-lysyl-N(6)-5-L-glutamyl-[protein] + NH4(+)</text>
        <dbReference type="Rhea" id="RHEA:54816"/>
        <dbReference type="Rhea" id="RHEA-COMP:9752"/>
        <dbReference type="Rhea" id="RHEA-COMP:10207"/>
        <dbReference type="Rhea" id="RHEA-COMP:14005"/>
        <dbReference type="ChEBI" id="CHEBI:28938"/>
        <dbReference type="ChEBI" id="CHEBI:29969"/>
        <dbReference type="ChEBI" id="CHEBI:30011"/>
        <dbReference type="ChEBI" id="CHEBI:138370"/>
        <dbReference type="EC" id="2.3.2.13"/>
    </reaction>
    <physiologicalReaction direction="left-to-right" evidence="26">
        <dbReference type="Rhea" id="RHEA:54817"/>
    </physiologicalReaction>
</comment>
<dbReference type="Pfam" id="PF00868">
    <property type="entry name" value="Transglut_N"/>
    <property type="match status" value="1"/>
</dbReference>
<evidence type="ECO:0000256" key="31">
    <source>
        <dbReference type="ARBA" id="ARBA00042099"/>
    </source>
</evidence>
<comment type="catalytic activity">
    <reaction evidence="39">
        <text>L-glutaminyl-[protein] + (R)-noradrenaline = 5-(R)-noradrenalinyl-L-glutamyl-[protein] + NH4(+)</text>
        <dbReference type="Rhea" id="RHEA:66560"/>
        <dbReference type="Rhea" id="RHEA-COMP:10207"/>
        <dbReference type="Rhea" id="RHEA-COMP:17054"/>
        <dbReference type="ChEBI" id="CHEBI:28938"/>
        <dbReference type="ChEBI" id="CHEBI:30011"/>
        <dbReference type="ChEBI" id="CHEBI:72587"/>
        <dbReference type="ChEBI" id="CHEBI:167178"/>
    </reaction>
    <physiologicalReaction direction="left-to-right" evidence="39">
        <dbReference type="Rhea" id="RHEA:66561"/>
    </physiologicalReaction>
</comment>
<evidence type="ECO:0000256" key="7">
    <source>
        <dbReference type="ARBA" id="ARBA00005968"/>
    </source>
</evidence>
<dbReference type="GO" id="GO:0005886">
    <property type="term" value="C:plasma membrane"/>
    <property type="evidence" value="ECO:0007669"/>
    <property type="project" value="UniProtKB-SubCell"/>
</dbReference>
<dbReference type="InterPro" id="IPR036985">
    <property type="entry name" value="Transglutaminase-like_sf"/>
</dbReference>
<evidence type="ECO:0000256" key="35">
    <source>
        <dbReference type="ARBA" id="ARBA00043104"/>
    </source>
</evidence>
<feature type="active site" evidence="41">
    <location>
        <position position="357"/>
    </location>
</feature>
<dbReference type="PROSITE" id="PS00547">
    <property type="entry name" value="TRANSGLUTAMINASES"/>
    <property type="match status" value="1"/>
</dbReference>
<feature type="active site" evidence="41">
    <location>
        <position position="277"/>
    </location>
</feature>
<evidence type="ECO:0000256" key="38">
    <source>
        <dbReference type="ARBA" id="ARBA00047876"/>
    </source>
</evidence>
<evidence type="ECO:0000256" key="42">
    <source>
        <dbReference type="PIRSR" id="PIRSR000459-2"/>
    </source>
</evidence>
<dbReference type="InterPro" id="IPR036238">
    <property type="entry name" value="Transglutaminase_C_sf"/>
</dbReference>
<evidence type="ECO:0000256" key="37">
    <source>
        <dbReference type="ARBA" id="ARBA00047868"/>
    </source>
</evidence>
<dbReference type="GO" id="GO:0005739">
    <property type="term" value="C:mitochondrion"/>
    <property type="evidence" value="ECO:0007669"/>
    <property type="project" value="UniProtKB-SubCell"/>
</dbReference>
<keyword evidence="17" id="KW-0378">Hydrolase</keyword>
<evidence type="ECO:0000256" key="39">
    <source>
        <dbReference type="ARBA" id="ARBA00048230"/>
    </source>
</evidence>
<dbReference type="FunFam" id="2.60.40.10:FF:000090">
    <property type="entry name" value="Protein-glutamine gamma-glutamyltransferase 2"/>
    <property type="match status" value="1"/>
</dbReference>
<feature type="binding site" evidence="42">
    <location>
        <position position="397"/>
    </location>
    <ligand>
        <name>Ca(2+)</name>
        <dbReference type="ChEBI" id="CHEBI:29108"/>
    </ligand>
</feature>
<dbReference type="Pfam" id="PF01841">
    <property type="entry name" value="Transglut_core"/>
    <property type="match status" value="1"/>
</dbReference>
<dbReference type="InterPro" id="IPR038765">
    <property type="entry name" value="Papain-like_cys_pep_sf"/>
</dbReference>
<dbReference type="PANTHER" id="PTHR11590">
    <property type="entry name" value="PROTEIN-GLUTAMINE GAMMA-GLUTAMYLTRANSFERASE"/>
    <property type="match status" value="1"/>
</dbReference>
<comment type="subcellular location">
    <subcellularLocation>
        <location evidence="3">Cell membrane</location>
    </subcellularLocation>
    <subcellularLocation>
        <location evidence="4">Chromosome</location>
    </subcellularLocation>
    <subcellularLocation>
        <location evidence="6">Cytoplasm</location>
        <location evidence="6">Cytosol</location>
    </subcellularLocation>
    <subcellularLocation>
        <location evidence="2">Mitochondrion</location>
    </subcellularLocation>
    <subcellularLocation>
        <location evidence="1">Nucleus</location>
    </subcellularLocation>
    <subcellularLocation>
        <location evidence="5">Secreted</location>
        <location evidence="5">Extracellular space</location>
        <location evidence="5">Extracellular matrix</location>
    </subcellularLocation>
</comment>
<comment type="cofactor">
    <cofactor evidence="42">
        <name>Ca(2+)</name>
        <dbReference type="ChEBI" id="CHEBI:29108"/>
    </cofactor>
    <text evidence="42">Binds 1 Ca(2+) ion per subunit.</text>
</comment>
<keyword evidence="19" id="KW-0496">Mitochondrion</keyword>
<dbReference type="Proteomes" id="UP000694397">
    <property type="component" value="Chromosome 19"/>
</dbReference>
<evidence type="ECO:0000256" key="30">
    <source>
        <dbReference type="ARBA" id="ARBA00041677"/>
    </source>
</evidence>
<evidence type="ECO:0000256" key="40">
    <source>
        <dbReference type="ARBA" id="ARBA00048365"/>
    </source>
</evidence>
<dbReference type="EC" id="3.5.1.44" evidence="27"/>
<evidence type="ECO:0000256" key="1">
    <source>
        <dbReference type="ARBA" id="ARBA00004123"/>
    </source>
</evidence>
<evidence type="ECO:0000256" key="22">
    <source>
        <dbReference type="ARBA" id="ARBA00023242"/>
    </source>
</evidence>
<evidence type="ECO:0000256" key="36">
    <source>
        <dbReference type="ARBA" id="ARBA00043138"/>
    </source>
</evidence>
<feature type="domain" description="Transglutaminase-like" evidence="43">
    <location>
        <begin position="269"/>
        <end position="360"/>
    </location>
</feature>
<evidence type="ECO:0000256" key="34">
    <source>
        <dbReference type="ARBA" id="ARBA00042912"/>
    </source>
</evidence>
<comment type="catalytic activity">
    <reaction evidence="37">
        <text>L-glutaminyl-[protein] + H2O = L-glutamyl-[protein] + NH4(+)</text>
        <dbReference type="Rhea" id="RHEA:16441"/>
        <dbReference type="Rhea" id="RHEA-COMP:10207"/>
        <dbReference type="Rhea" id="RHEA-COMP:10208"/>
        <dbReference type="ChEBI" id="CHEBI:15377"/>
        <dbReference type="ChEBI" id="CHEBI:28938"/>
        <dbReference type="ChEBI" id="CHEBI:29973"/>
        <dbReference type="ChEBI" id="CHEBI:30011"/>
        <dbReference type="EC" id="3.5.1.44"/>
    </reaction>
    <physiologicalReaction direction="left-to-right" evidence="37">
        <dbReference type="Rhea" id="RHEA:16442"/>
    </physiologicalReaction>
</comment>
<reference evidence="44" key="3">
    <citation type="submission" date="2025-09" db="UniProtKB">
        <authorList>
            <consortium name="Ensembl"/>
        </authorList>
    </citation>
    <scope>IDENTIFICATION</scope>
</reference>
<keyword evidence="23" id="KW-0012">Acyltransferase</keyword>
<dbReference type="FunFam" id="3.90.260.10:FF:000001">
    <property type="entry name" value="Protein-glutamine gamma-glutamyltransferase 2"/>
    <property type="match status" value="1"/>
</dbReference>
<evidence type="ECO:0000256" key="26">
    <source>
        <dbReference type="ARBA" id="ARBA00036876"/>
    </source>
</evidence>
<evidence type="ECO:0000256" key="9">
    <source>
        <dbReference type="ARBA" id="ARBA00022475"/>
    </source>
</evidence>
<reference evidence="44 45" key="1">
    <citation type="submission" date="2019-04" db="EMBL/GenBank/DDBJ databases">
        <authorList>
            <consortium name="Wellcome Sanger Institute Data Sharing"/>
        </authorList>
    </citation>
    <scope>NUCLEOTIDE SEQUENCE [LARGE SCALE GENOMIC DNA]</scope>
</reference>
<evidence type="ECO:0000256" key="21">
    <source>
        <dbReference type="ARBA" id="ARBA00023136"/>
    </source>
</evidence>
<proteinExistence type="inferred from homology"/>
<comment type="catalytic activity">
    <reaction evidence="38">
        <text>L-glutaminyl-[protein] + histamine = 5-histaminyl-L-glutamyl-[protein] + NH4(+)</text>
        <dbReference type="Rhea" id="RHEA:66564"/>
        <dbReference type="Rhea" id="RHEA-COMP:10207"/>
        <dbReference type="Rhea" id="RHEA-COMP:17056"/>
        <dbReference type="ChEBI" id="CHEBI:28938"/>
        <dbReference type="ChEBI" id="CHEBI:30011"/>
        <dbReference type="ChEBI" id="CHEBI:58432"/>
        <dbReference type="ChEBI" id="CHEBI:167179"/>
    </reaction>
    <physiologicalReaction direction="left-to-right" evidence="38">
        <dbReference type="Rhea" id="RHEA:66565"/>
    </physiologicalReaction>
</comment>
<keyword evidence="20" id="KW-0342">GTP-binding</keyword>
<keyword evidence="22" id="KW-0539">Nucleus</keyword>
<keyword evidence="14" id="KW-0808">Transferase</keyword>
<evidence type="ECO:0000256" key="23">
    <source>
        <dbReference type="ARBA" id="ARBA00023315"/>
    </source>
</evidence>
<dbReference type="SUPFAM" id="SSF81296">
    <property type="entry name" value="E set domains"/>
    <property type="match status" value="1"/>
</dbReference>
<dbReference type="GO" id="GO:0006508">
    <property type="term" value="P:proteolysis"/>
    <property type="evidence" value="ECO:0007669"/>
    <property type="project" value="UniProtKB-KW"/>
</dbReference>
<dbReference type="GeneTree" id="ENSGT01050000244866"/>
<keyword evidence="18 42" id="KW-0106">Calcium</keyword>
<evidence type="ECO:0000256" key="25">
    <source>
        <dbReference type="ARBA" id="ARBA00036377"/>
    </source>
</evidence>
<evidence type="ECO:0000256" key="41">
    <source>
        <dbReference type="PIRSR" id="PIRSR000459-1"/>
    </source>
</evidence>
<dbReference type="GO" id="GO:0005829">
    <property type="term" value="C:cytosol"/>
    <property type="evidence" value="ECO:0007669"/>
    <property type="project" value="UniProtKB-SubCell"/>
</dbReference>
<dbReference type="GO" id="GO:0005634">
    <property type="term" value="C:nucleus"/>
    <property type="evidence" value="ECO:0007669"/>
    <property type="project" value="UniProtKB-SubCell"/>
</dbReference>
<keyword evidence="45" id="KW-1185">Reference proteome</keyword>
<evidence type="ECO:0000256" key="4">
    <source>
        <dbReference type="ARBA" id="ARBA00004286"/>
    </source>
</evidence>
<keyword evidence="15 42" id="KW-0479">Metal-binding</keyword>
<dbReference type="Pfam" id="PF00927">
    <property type="entry name" value="Transglut_C"/>
    <property type="match status" value="2"/>
</dbReference>
<comment type="catalytic activity">
    <reaction evidence="25">
        <text>L-glutaminyl-[protein] + serotonin = 5-serotonyl-L-glutamyl-[protein] + NH4(+)</text>
        <dbReference type="Rhea" id="RHEA:66552"/>
        <dbReference type="Rhea" id="RHEA-COMP:10207"/>
        <dbReference type="Rhea" id="RHEA-COMP:17052"/>
        <dbReference type="ChEBI" id="CHEBI:28938"/>
        <dbReference type="ChEBI" id="CHEBI:30011"/>
        <dbReference type="ChEBI" id="CHEBI:167174"/>
        <dbReference type="ChEBI" id="CHEBI:350546"/>
    </reaction>
    <physiologicalReaction direction="left-to-right" evidence="25">
        <dbReference type="Rhea" id="RHEA:66553"/>
    </physiologicalReaction>
</comment>
<evidence type="ECO:0000256" key="10">
    <source>
        <dbReference type="ARBA" id="ARBA00022490"/>
    </source>
</evidence>
<keyword evidence="9" id="KW-1003">Cell membrane</keyword>
<evidence type="ECO:0000256" key="14">
    <source>
        <dbReference type="ARBA" id="ARBA00022679"/>
    </source>
</evidence>
<dbReference type="InterPro" id="IPR001102">
    <property type="entry name" value="Transglutaminase_N"/>
</dbReference>
<keyword evidence="8" id="KW-0158">Chromosome</keyword>
<evidence type="ECO:0000256" key="5">
    <source>
        <dbReference type="ARBA" id="ARBA00004498"/>
    </source>
</evidence>
<dbReference type="Gene3D" id="3.90.260.10">
    <property type="entry name" value="Transglutaminase-like"/>
    <property type="match status" value="1"/>
</dbReference>
<evidence type="ECO:0000256" key="18">
    <source>
        <dbReference type="ARBA" id="ARBA00022837"/>
    </source>
</evidence>
<dbReference type="InterPro" id="IPR002931">
    <property type="entry name" value="Transglutaminase-like"/>
</dbReference>
<accession>A0A8C9V5B7</accession>
<dbReference type="EC" id="2.3.2.13" evidence="24"/>
<dbReference type="SUPFAM" id="SSF49309">
    <property type="entry name" value="Transglutaminase, two C-terminal domains"/>
    <property type="match status" value="2"/>
</dbReference>
<dbReference type="GO" id="GO:0050568">
    <property type="term" value="F:protein-glutamine glutaminase activity"/>
    <property type="evidence" value="ECO:0007669"/>
    <property type="project" value="UniProtKB-EC"/>
</dbReference>
<keyword evidence="12" id="KW-0272">Extracellular matrix</keyword>
<keyword evidence="11" id="KW-0964">Secreted</keyword>
<dbReference type="GO" id="GO:0008233">
    <property type="term" value="F:peptidase activity"/>
    <property type="evidence" value="ECO:0007669"/>
    <property type="project" value="UniProtKB-KW"/>
</dbReference>
<gene>
    <name evidence="44" type="primary">TGM2</name>
    <name evidence="44" type="synonym">LOC108939167</name>
</gene>
<dbReference type="GO" id="GO:0005694">
    <property type="term" value="C:chromosome"/>
    <property type="evidence" value="ECO:0007669"/>
    <property type="project" value="UniProtKB-SubCell"/>
</dbReference>
<dbReference type="PIRSF" id="PIRSF000459">
    <property type="entry name" value="TGM_EBP42"/>
    <property type="match status" value="1"/>
</dbReference>
<evidence type="ECO:0000313" key="45">
    <source>
        <dbReference type="Proteomes" id="UP000694397"/>
    </source>
</evidence>
<dbReference type="PANTHER" id="PTHR11590:SF6">
    <property type="entry name" value="PROTEIN-GLUTAMINE GAMMA-GLUTAMYLTRANSFERASE 2"/>
    <property type="match status" value="1"/>
</dbReference>
<evidence type="ECO:0000313" key="44">
    <source>
        <dbReference type="Ensembl" id="ENSSFOP00015023415.2"/>
    </source>
</evidence>
<dbReference type="OrthoDB" id="437511at2759"/>
<comment type="catalytic activity">
    <reaction evidence="40">
        <text>L-glutaminyl-[protein] + dopamine = 5-dopaminyl-L-glutamyl-[protein] + NH4(+)</text>
        <dbReference type="Rhea" id="RHEA:66556"/>
        <dbReference type="Rhea" id="RHEA-COMP:10207"/>
        <dbReference type="Rhea" id="RHEA-COMP:17053"/>
        <dbReference type="ChEBI" id="CHEBI:28938"/>
        <dbReference type="ChEBI" id="CHEBI:30011"/>
        <dbReference type="ChEBI" id="CHEBI:59905"/>
        <dbReference type="ChEBI" id="CHEBI:167175"/>
    </reaction>
    <physiologicalReaction direction="left-to-right" evidence="40">
        <dbReference type="Rhea" id="RHEA:66557"/>
    </physiologicalReaction>
</comment>
<dbReference type="GO" id="GO:0046872">
    <property type="term" value="F:metal ion binding"/>
    <property type="evidence" value="ECO:0007669"/>
    <property type="project" value="UniProtKB-KW"/>
</dbReference>
<evidence type="ECO:0000256" key="8">
    <source>
        <dbReference type="ARBA" id="ARBA00022454"/>
    </source>
</evidence>
<evidence type="ECO:0000256" key="17">
    <source>
        <dbReference type="ARBA" id="ARBA00022801"/>
    </source>
</evidence>
<keyword evidence="10" id="KW-0963">Cytoplasm</keyword>